<protein>
    <submittedName>
        <fullName evidence="2">Uncharacterized protein</fullName>
    </submittedName>
</protein>
<comment type="caution">
    <text evidence="2">The sequence shown here is derived from an EMBL/GenBank/DDBJ whole genome shotgun (WGS) entry which is preliminary data.</text>
</comment>
<evidence type="ECO:0000313" key="3">
    <source>
        <dbReference type="Proteomes" id="UP000553632"/>
    </source>
</evidence>
<proteinExistence type="predicted"/>
<organism evidence="2 3">
    <name type="scientific">Perkinsus olseni</name>
    <name type="common">Perkinsus atlanticus</name>
    <dbReference type="NCBI Taxonomy" id="32597"/>
    <lineage>
        <taxon>Eukaryota</taxon>
        <taxon>Sar</taxon>
        <taxon>Alveolata</taxon>
        <taxon>Perkinsozoa</taxon>
        <taxon>Perkinsea</taxon>
        <taxon>Perkinsida</taxon>
        <taxon>Perkinsidae</taxon>
        <taxon>Perkinsus</taxon>
    </lineage>
</organism>
<accession>A0A7J6UK41</accession>
<dbReference type="EMBL" id="JABANO010002383">
    <property type="protein sequence ID" value="KAF4757670.1"/>
    <property type="molecule type" value="Genomic_DNA"/>
</dbReference>
<sequence>MPATSKILLPILSIVSVVAQLPNQSNPPAFEDTNLSPLVPIVGGDDVDSVFKWLTAQMRDGLSSLASDHTDLPPAVASVVENSDAPFWAWLAIQMEEDWDSLAINSSVILPVLAKAVENGEDPFYVSLAFQIFTNSSNPITDLIGPSQPLAIQAPDYRPTVWDWLVNLILHRL</sequence>
<dbReference type="AlphaFoldDB" id="A0A7J6UK41"/>
<reference evidence="2 3" key="1">
    <citation type="submission" date="2020-04" db="EMBL/GenBank/DDBJ databases">
        <title>Perkinsus olseni comparative genomics.</title>
        <authorList>
            <person name="Bogema D.R."/>
        </authorList>
    </citation>
    <scope>NUCLEOTIDE SEQUENCE [LARGE SCALE GENOMIC DNA]</scope>
    <source>
        <strain evidence="2 3">ATCC PRA-207</strain>
    </source>
</reference>
<dbReference type="Proteomes" id="UP000553632">
    <property type="component" value="Unassembled WGS sequence"/>
</dbReference>
<dbReference type="OMA" id="PILAWFA"/>
<keyword evidence="3" id="KW-1185">Reference proteome</keyword>
<feature type="non-terminal residue" evidence="2">
    <location>
        <position position="173"/>
    </location>
</feature>
<feature type="chain" id="PRO_5029514080" evidence="1">
    <location>
        <begin position="20"/>
        <end position="173"/>
    </location>
</feature>
<feature type="signal peptide" evidence="1">
    <location>
        <begin position="1"/>
        <end position="19"/>
    </location>
</feature>
<evidence type="ECO:0000256" key="1">
    <source>
        <dbReference type="SAM" id="SignalP"/>
    </source>
</evidence>
<gene>
    <name evidence="2" type="ORF">FOZ63_002522</name>
</gene>
<name>A0A7J6UK41_PEROL</name>
<evidence type="ECO:0000313" key="2">
    <source>
        <dbReference type="EMBL" id="KAF4757670.1"/>
    </source>
</evidence>
<keyword evidence="1" id="KW-0732">Signal</keyword>